<keyword evidence="2" id="KW-1185">Reference proteome</keyword>
<gene>
    <name evidence="1" type="ORF">X975_02901</name>
</gene>
<feature type="non-terminal residue" evidence="1">
    <location>
        <position position="108"/>
    </location>
</feature>
<dbReference type="Proteomes" id="UP000054359">
    <property type="component" value="Unassembled WGS sequence"/>
</dbReference>
<dbReference type="OrthoDB" id="6707908at2759"/>
<proteinExistence type="predicted"/>
<organism evidence="1 2">
    <name type="scientific">Stegodyphus mimosarum</name>
    <name type="common">African social velvet spider</name>
    <dbReference type="NCBI Taxonomy" id="407821"/>
    <lineage>
        <taxon>Eukaryota</taxon>
        <taxon>Metazoa</taxon>
        <taxon>Ecdysozoa</taxon>
        <taxon>Arthropoda</taxon>
        <taxon>Chelicerata</taxon>
        <taxon>Arachnida</taxon>
        <taxon>Araneae</taxon>
        <taxon>Araneomorphae</taxon>
        <taxon>Entelegynae</taxon>
        <taxon>Eresoidea</taxon>
        <taxon>Eresidae</taxon>
        <taxon>Stegodyphus</taxon>
    </lineage>
</organism>
<name>A0A087US57_STEMI</name>
<sequence length="108" mass="12752">MNVRILMLHYDNASVHSARLIEVLEEKHIKVIGFPPYSPNLAMCGFWLLFNLKRNLRGYGFHSKDKIDDAINAFFSLIPRNEWLEAFNLWKIHLQKCTDAGREYFEHS</sequence>
<dbReference type="EMBL" id="KK121311">
    <property type="protein sequence ID" value="KFM80196.1"/>
    <property type="molecule type" value="Genomic_DNA"/>
</dbReference>
<evidence type="ECO:0008006" key="3">
    <source>
        <dbReference type="Google" id="ProtNLM"/>
    </source>
</evidence>
<dbReference type="AlphaFoldDB" id="A0A087US57"/>
<protein>
    <recommendedName>
        <fullName evidence="3">Histone-lysine N-methyltransferase SETMAR</fullName>
    </recommendedName>
</protein>
<accession>A0A087US57</accession>
<evidence type="ECO:0000313" key="2">
    <source>
        <dbReference type="Proteomes" id="UP000054359"/>
    </source>
</evidence>
<dbReference type="InterPro" id="IPR036397">
    <property type="entry name" value="RNaseH_sf"/>
</dbReference>
<evidence type="ECO:0000313" key="1">
    <source>
        <dbReference type="EMBL" id="KFM80196.1"/>
    </source>
</evidence>
<dbReference type="GO" id="GO:0003676">
    <property type="term" value="F:nucleic acid binding"/>
    <property type="evidence" value="ECO:0007669"/>
    <property type="project" value="InterPro"/>
</dbReference>
<reference evidence="1 2" key="1">
    <citation type="submission" date="2013-11" db="EMBL/GenBank/DDBJ databases">
        <title>Genome sequencing of Stegodyphus mimosarum.</title>
        <authorList>
            <person name="Bechsgaard J."/>
        </authorList>
    </citation>
    <scope>NUCLEOTIDE SEQUENCE [LARGE SCALE GENOMIC DNA]</scope>
</reference>
<dbReference type="Gene3D" id="3.30.420.10">
    <property type="entry name" value="Ribonuclease H-like superfamily/Ribonuclease H"/>
    <property type="match status" value="1"/>
</dbReference>
<dbReference type="STRING" id="407821.A0A087US57"/>